<dbReference type="EMBL" id="SJPX01000001">
    <property type="protein sequence ID" value="TWU57674.1"/>
    <property type="molecule type" value="Genomic_DNA"/>
</dbReference>
<keyword evidence="3" id="KW-1185">Reference proteome</keyword>
<dbReference type="OrthoDB" id="1491003at2"/>
<feature type="compositionally biased region" description="Basic residues" evidence="1">
    <location>
        <begin position="274"/>
        <end position="287"/>
    </location>
</feature>
<dbReference type="AlphaFoldDB" id="A0A5C6FBL7"/>
<organism evidence="2 3">
    <name type="scientific">Rubripirellula reticaptiva</name>
    <dbReference type="NCBI Taxonomy" id="2528013"/>
    <lineage>
        <taxon>Bacteria</taxon>
        <taxon>Pseudomonadati</taxon>
        <taxon>Planctomycetota</taxon>
        <taxon>Planctomycetia</taxon>
        <taxon>Pirellulales</taxon>
        <taxon>Pirellulaceae</taxon>
        <taxon>Rubripirellula</taxon>
    </lineage>
</organism>
<protein>
    <submittedName>
        <fullName evidence="2">Uncharacterized protein</fullName>
    </submittedName>
</protein>
<name>A0A5C6FBL7_9BACT</name>
<evidence type="ECO:0000313" key="3">
    <source>
        <dbReference type="Proteomes" id="UP000317977"/>
    </source>
</evidence>
<proteinExistence type="predicted"/>
<reference evidence="2 3" key="1">
    <citation type="submission" date="2019-02" db="EMBL/GenBank/DDBJ databases">
        <title>Deep-cultivation of Planctomycetes and their phenomic and genomic characterization uncovers novel biology.</title>
        <authorList>
            <person name="Wiegand S."/>
            <person name="Jogler M."/>
            <person name="Boedeker C."/>
            <person name="Pinto D."/>
            <person name="Vollmers J."/>
            <person name="Rivas-Marin E."/>
            <person name="Kohn T."/>
            <person name="Peeters S.H."/>
            <person name="Heuer A."/>
            <person name="Rast P."/>
            <person name="Oberbeckmann S."/>
            <person name="Bunk B."/>
            <person name="Jeske O."/>
            <person name="Meyerdierks A."/>
            <person name="Storesund J.E."/>
            <person name="Kallscheuer N."/>
            <person name="Luecker S."/>
            <person name="Lage O.M."/>
            <person name="Pohl T."/>
            <person name="Merkel B.J."/>
            <person name="Hornburger P."/>
            <person name="Mueller R.-W."/>
            <person name="Bruemmer F."/>
            <person name="Labrenz M."/>
            <person name="Spormann A.M."/>
            <person name="Op Den Camp H."/>
            <person name="Overmann J."/>
            <person name="Amann R."/>
            <person name="Jetten M.S.M."/>
            <person name="Mascher T."/>
            <person name="Medema M.H."/>
            <person name="Devos D.P."/>
            <person name="Kaster A.-K."/>
            <person name="Ovreas L."/>
            <person name="Rohde M."/>
            <person name="Galperin M.Y."/>
            <person name="Jogler C."/>
        </authorList>
    </citation>
    <scope>NUCLEOTIDE SEQUENCE [LARGE SCALE GENOMIC DNA]</scope>
    <source>
        <strain evidence="2 3">Poly59</strain>
    </source>
</reference>
<dbReference type="Proteomes" id="UP000317977">
    <property type="component" value="Unassembled WGS sequence"/>
</dbReference>
<dbReference type="RefSeq" id="WP_146532531.1">
    <property type="nucleotide sequence ID" value="NZ_SJPX01000001.1"/>
</dbReference>
<feature type="region of interest" description="Disordered" evidence="1">
    <location>
        <begin position="267"/>
        <end position="287"/>
    </location>
</feature>
<sequence length="287" mass="31744">MTVAIGTEVYNVDNGAVVARGRSHSAAHRDAALDGSVRELIEDESGRNMAASLTASLSLTGFQTDNLKSVLNSESDPKDWEVGEAYSEAYLTKHKKCHFPWADRWDEKKEKSSLPGADLVGLQETNDKTLRHRFAFGEVKTSYEAKHPPGVMYGSEGLKQQLDDLRDQRSIRETLVRYLTIRASGASWEAEWKSAIQRFTKSSTDVAVFGVLVRDVQPNKKDLSARAKGAATKKPAKMHIELLAIYLPAGSIPNLANYYSNKKTAKKSAEKNVVTKKKFPRNKKGGS</sequence>
<evidence type="ECO:0000256" key="1">
    <source>
        <dbReference type="SAM" id="MobiDB-lite"/>
    </source>
</evidence>
<evidence type="ECO:0000313" key="2">
    <source>
        <dbReference type="EMBL" id="TWU57674.1"/>
    </source>
</evidence>
<gene>
    <name evidence="2" type="ORF">Poly59_05810</name>
</gene>
<accession>A0A5C6FBL7</accession>
<comment type="caution">
    <text evidence="2">The sequence shown here is derived from an EMBL/GenBank/DDBJ whole genome shotgun (WGS) entry which is preliminary data.</text>
</comment>